<evidence type="ECO:0000313" key="4">
    <source>
        <dbReference type="Proteomes" id="UP000248326"/>
    </source>
</evidence>
<name>A0A318S5G6_9DEIO</name>
<dbReference type="Proteomes" id="UP000248326">
    <property type="component" value="Unassembled WGS sequence"/>
</dbReference>
<dbReference type="InterPro" id="IPR050114">
    <property type="entry name" value="UPF0173_UPF0282_UlaG_hydrolase"/>
</dbReference>
<dbReference type="PANTHER" id="PTHR43546:SF9">
    <property type="entry name" value="L-ASCORBATE-6-PHOSPHATE LACTONASE ULAG-RELATED"/>
    <property type="match status" value="1"/>
</dbReference>
<dbReference type="RefSeq" id="WP_110886706.1">
    <property type="nucleotide sequence ID" value="NZ_QJSX01000007.1"/>
</dbReference>
<sequence length="253" mass="26616">MRLQLIRNATLRLSYAGHELLFDPCLAPLHSQPSLAGKSLNPTVALPVAPEDVARNVELALVSHLHRDHIDLDPPRLPSNLPLLGQPGDTAALRGAGFTNVTPVDGDCTWNGVHVTRTPGAHGTGKVREAMGEVSGFVLRADGEPTVYLAGDTILNEDVLAVLRDVQPDVIVTHSGGAVFMGTTIIMDAEQTVAVANAAPDATVVAVHLEAFDHMTVTRAALRDAARQAGLSARLLVPNDGEVLVLGRRAATA</sequence>
<dbReference type="GO" id="GO:0016787">
    <property type="term" value="F:hydrolase activity"/>
    <property type="evidence" value="ECO:0007669"/>
    <property type="project" value="UniProtKB-KW"/>
</dbReference>
<protein>
    <submittedName>
        <fullName evidence="3">L-ascorbate metabolism protein UlaG (Beta-lactamase superfamily)</fullName>
    </submittedName>
</protein>
<dbReference type="InterPro" id="IPR001279">
    <property type="entry name" value="Metallo-B-lactamas"/>
</dbReference>
<dbReference type="Pfam" id="PF12706">
    <property type="entry name" value="Lactamase_B_2"/>
    <property type="match status" value="1"/>
</dbReference>
<comment type="caution">
    <text evidence="3">The sequence shown here is derived from an EMBL/GenBank/DDBJ whole genome shotgun (WGS) entry which is preliminary data.</text>
</comment>
<proteinExistence type="predicted"/>
<dbReference type="Gene3D" id="3.60.15.10">
    <property type="entry name" value="Ribonuclease Z/Hydroxyacylglutathione hydrolase-like"/>
    <property type="match status" value="1"/>
</dbReference>
<evidence type="ECO:0000259" key="2">
    <source>
        <dbReference type="Pfam" id="PF12706"/>
    </source>
</evidence>
<evidence type="ECO:0000313" key="3">
    <source>
        <dbReference type="EMBL" id="PYE53795.1"/>
    </source>
</evidence>
<dbReference type="SUPFAM" id="SSF56281">
    <property type="entry name" value="Metallo-hydrolase/oxidoreductase"/>
    <property type="match status" value="1"/>
</dbReference>
<keyword evidence="1" id="KW-0378">Hydrolase</keyword>
<keyword evidence="4" id="KW-1185">Reference proteome</keyword>
<accession>A0A318S5G6</accession>
<reference evidence="3 4" key="1">
    <citation type="submission" date="2018-06" db="EMBL/GenBank/DDBJ databases">
        <title>Genomic Encyclopedia of Type Strains, Phase IV (KMG-IV): sequencing the most valuable type-strain genomes for metagenomic binning, comparative biology and taxonomic classification.</title>
        <authorList>
            <person name="Goeker M."/>
        </authorList>
    </citation>
    <scope>NUCLEOTIDE SEQUENCE [LARGE SCALE GENOMIC DNA]</scope>
    <source>
        <strain evidence="3 4">DSM 18048</strain>
    </source>
</reference>
<dbReference type="InterPro" id="IPR036866">
    <property type="entry name" value="RibonucZ/Hydroxyglut_hydro"/>
</dbReference>
<organism evidence="3 4">
    <name type="scientific">Deinococcus yavapaiensis KR-236</name>
    <dbReference type="NCBI Taxonomy" id="694435"/>
    <lineage>
        <taxon>Bacteria</taxon>
        <taxon>Thermotogati</taxon>
        <taxon>Deinococcota</taxon>
        <taxon>Deinococci</taxon>
        <taxon>Deinococcales</taxon>
        <taxon>Deinococcaceae</taxon>
        <taxon>Deinococcus</taxon>
    </lineage>
</organism>
<dbReference type="AlphaFoldDB" id="A0A318S5G6"/>
<dbReference type="OrthoDB" id="9805728at2"/>
<evidence type="ECO:0000256" key="1">
    <source>
        <dbReference type="ARBA" id="ARBA00022801"/>
    </source>
</evidence>
<feature type="domain" description="Metallo-beta-lactamase" evidence="2">
    <location>
        <begin position="19"/>
        <end position="208"/>
    </location>
</feature>
<gene>
    <name evidence="3" type="ORF">DES52_10753</name>
</gene>
<dbReference type="PANTHER" id="PTHR43546">
    <property type="entry name" value="UPF0173 METAL-DEPENDENT HYDROLASE MJ1163-RELATED"/>
    <property type="match status" value="1"/>
</dbReference>
<dbReference type="EMBL" id="QJSX01000007">
    <property type="protein sequence ID" value="PYE53795.1"/>
    <property type="molecule type" value="Genomic_DNA"/>
</dbReference>